<accession>A0AAE1A7C8</accession>
<evidence type="ECO:0000313" key="3">
    <source>
        <dbReference type="Proteomes" id="UP001283361"/>
    </source>
</evidence>
<name>A0AAE1A7C8_9GAST</name>
<sequence length="119" mass="13257">MQASEQNLRVSAVSTSQQTRCRPAVSTGCTRRNHYSRLVKFYYWKLGEFPLSSVPAAANPKKKKQLCVITHVVEAELSGSGQSHLLATWEADLTGHNMEQRVRNPVPVPTSRPVPCDTH</sequence>
<dbReference type="EMBL" id="JAWDGP010002493">
    <property type="protein sequence ID" value="KAK3782618.1"/>
    <property type="molecule type" value="Genomic_DNA"/>
</dbReference>
<feature type="region of interest" description="Disordered" evidence="1">
    <location>
        <begin position="97"/>
        <end position="119"/>
    </location>
</feature>
<keyword evidence="3" id="KW-1185">Reference proteome</keyword>
<proteinExistence type="predicted"/>
<gene>
    <name evidence="2" type="ORF">RRG08_038397</name>
</gene>
<comment type="caution">
    <text evidence="2">The sequence shown here is derived from an EMBL/GenBank/DDBJ whole genome shotgun (WGS) entry which is preliminary data.</text>
</comment>
<dbReference type="Proteomes" id="UP001283361">
    <property type="component" value="Unassembled WGS sequence"/>
</dbReference>
<organism evidence="2 3">
    <name type="scientific">Elysia crispata</name>
    <name type="common">lettuce slug</name>
    <dbReference type="NCBI Taxonomy" id="231223"/>
    <lineage>
        <taxon>Eukaryota</taxon>
        <taxon>Metazoa</taxon>
        <taxon>Spiralia</taxon>
        <taxon>Lophotrochozoa</taxon>
        <taxon>Mollusca</taxon>
        <taxon>Gastropoda</taxon>
        <taxon>Heterobranchia</taxon>
        <taxon>Euthyneura</taxon>
        <taxon>Panpulmonata</taxon>
        <taxon>Sacoglossa</taxon>
        <taxon>Placobranchoidea</taxon>
        <taxon>Plakobranchidae</taxon>
        <taxon>Elysia</taxon>
    </lineage>
</organism>
<evidence type="ECO:0000313" key="2">
    <source>
        <dbReference type="EMBL" id="KAK3782618.1"/>
    </source>
</evidence>
<reference evidence="2" key="1">
    <citation type="journal article" date="2023" name="G3 (Bethesda)">
        <title>A reference genome for the long-term kleptoplast-retaining sea slug Elysia crispata morphotype clarki.</title>
        <authorList>
            <person name="Eastman K.E."/>
            <person name="Pendleton A.L."/>
            <person name="Shaikh M.A."/>
            <person name="Suttiyut T."/>
            <person name="Ogas R."/>
            <person name="Tomko P."/>
            <person name="Gavelis G."/>
            <person name="Widhalm J.R."/>
            <person name="Wisecaver J.H."/>
        </authorList>
    </citation>
    <scope>NUCLEOTIDE SEQUENCE</scope>
    <source>
        <strain evidence="2">ECLA1</strain>
    </source>
</reference>
<dbReference type="AlphaFoldDB" id="A0AAE1A7C8"/>
<evidence type="ECO:0000256" key="1">
    <source>
        <dbReference type="SAM" id="MobiDB-lite"/>
    </source>
</evidence>
<protein>
    <submittedName>
        <fullName evidence="2">Uncharacterized protein</fullName>
    </submittedName>
</protein>